<name>A0A2V2WEQ7_TRYCR</name>
<dbReference type="VEuPathDB" id="TriTrypDB:TcCLB.508819.20"/>
<dbReference type="OrthoDB" id="277038at2759"/>
<dbReference type="Proteomes" id="UP000246078">
    <property type="component" value="Unassembled WGS sequence"/>
</dbReference>
<evidence type="ECO:0000313" key="3">
    <source>
        <dbReference type="Proteomes" id="UP000246078"/>
    </source>
</evidence>
<gene>
    <name evidence="2" type="ORF">C3747_116g4</name>
</gene>
<dbReference type="VEuPathDB" id="TriTrypDB:TcCL_NonESM05918"/>
<dbReference type="VEuPathDB" id="TriTrypDB:C3747_116g4"/>
<keyword evidence="1" id="KW-1133">Transmembrane helix</keyword>
<sequence length="596" mass="65776">MYESFTLSNSRLFFHDPQQMPLHREAGRLCVSTTPLNSDDFFFFFFFPQCLCARIEVFSVVVVPSLLFIIIFFFLFCLFLCSLPFDFAGVVAYPTNGKAIVGGGREGSPLGKTEGRRGGLFDLVMESSTLANAIPFPGGKNILVALEQSKLYIYCDLSQDLGTTSSGKNILIATTGGSKPLGATNAFLGLNVFCNITEEPKLKDETTSKLREVEIMGYYCMWQVKGHTLCMMIDFENVSEKLATTGNSVILASSGGNKAVGKTGILCALNCHVPLGKKFLMEKLSTIVNNDFVSVGDTVELNEGFVVHVESETQVTLHCEYEYTRAKRRLAMLPVVIEGDISLILTLRFVDKKLRSEEKAEQMKTEFAVLSPKWKNLLLRYGPNHNGNNSRGTVDFYLRFDPTQFIGRSFSGKSLTVSSSGGWCSIGNEIFIMFNAHKPAPHLSPAEIRSAVQNVLESRRVEEITSLSLKKVEILVVTALNLKGSSLADVRGQVKEAVKAYMGSLKPSVPFKTAKKAVNKAFATRKREEFATLSLKTLLAEVSSELGAAHWEEETLKAHVKEAVMQCLWGDVRRIRGKGGGLRECGTRLSEGTTER</sequence>
<dbReference type="VEuPathDB" id="TriTrypDB:TcCLB.509595.40"/>
<organism evidence="2 3">
    <name type="scientific">Trypanosoma cruzi</name>
    <dbReference type="NCBI Taxonomy" id="5693"/>
    <lineage>
        <taxon>Eukaryota</taxon>
        <taxon>Discoba</taxon>
        <taxon>Euglenozoa</taxon>
        <taxon>Kinetoplastea</taxon>
        <taxon>Metakinetoplastina</taxon>
        <taxon>Trypanosomatida</taxon>
        <taxon>Trypanosomatidae</taxon>
        <taxon>Trypanosoma</taxon>
        <taxon>Schizotrypanum</taxon>
    </lineage>
</organism>
<keyword evidence="1" id="KW-0472">Membrane</keyword>
<dbReference type="VEuPathDB" id="TriTrypDB:ECC02_004899"/>
<dbReference type="VEuPathDB" id="TriTrypDB:TCSYLVIO_002523"/>
<proteinExistence type="predicted"/>
<reference evidence="2 3" key="1">
    <citation type="journal article" date="2018" name="Microb. Genom.">
        <title>Expanding an expanded genome: long-read sequencing of Trypanosoma cruzi.</title>
        <authorList>
            <person name="Berna L."/>
            <person name="Rodriguez M."/>
            <person name="Chiribao M.L."/>
            <person name="Parodi-Talice A."/>
            <person name="Pita S."/>
            <person name="Rijo G."/>
            <person name="Alvarez-Valin F."/>
            <person name="Robello C."/>
        </authorList>
    </citation>
    <scope>NUCLEOTIDE SEQUENCE [LARGE SCALE GENOMIC DNA]</scope>
    <source>
        <strain evidence="2 3">TCC</strain>
    </source>
</reference>
<dbReference type="VEuPathDB" id="TriTrypDB:BCY84_15712"/>
<dbReference type="VEuPathDB" id="TriTrypDB:TcBrA4_0079540"/>
<accession>A0A2V2WEQ7</accession>
<dbReference type="VEuPathDB" id="TriTrypDB:Tc_MARK_1258"/>
<evidence type="ECO:0000256" key="1">
    <source>
        <dbReference type="SAM" id="Phobius"/>
    </source>
</evidence>
<dbReference type="AlphaFoldDB" id="A0A2V2WEQ7"/>
<dbReference type="OMA" id="GCQWRIE"/>
<dbReference type="EMBL" id="PRFC01000116">
    <property type="protein sequence ID" value="PWV06293.1"/>
    <property type="molecule type" value="Genomic_DNA"/>
</dbReference>
<dbReference type="VEuPathDB" id="TriTrypDB:C4B63_6g523"/>
<dbReference type="VEuPathDB" id="TriTrypDB:TcG_04964"/>
<comment type="caution">
    <text evidence="2">The sequence shown here is derived from an EMBL/GenBank/DDBJ whole genome shotgun (WGS) entry which is preliminary data.</text>
</comment>
<feature type="transmembrane region" description="Helical" evidence="1">
    <location>
        <begin position="66"/>
        <end position="85"/>
    </location>
</feature>
<keyword evidence="1" id="KW-0812">Transmembrane</keyword>
<dbReference type="VEuPathDB" id="TriTrypDB:TCDM_04603"/>
<evidence type="ECO:0000313" key="2">
    <source>
        <dbReference type="EMBL" id="PWV06293.1"/>
    </source>
</evidence>
<protein>
    <submittedName>
        <fullName evidence="2">Uncharacterized protein</fullName>
    </submittedName>
</protein>